<protein>
    <submittedName>
        <fullName evidence="1">Uncharacterized protein</fullName>
    </submittedName>
</protein>
<evidence type="ECO:0000313" key="1">
    <source>
        <dbReference type="EMBL" id="KAJ8014369.1"/>
    </source>
</evidence>
<dbReference type="Proteomes" id="UP001157502">
    <property type="component" value="Chromosome 3"/>
</dbReference>
<evidence type="ECO:0000313" key="2">
    <source>
        <dbReference type="Proteomes" id="UP001157502"/>
    </source>
</evidence>
<name>A0ACC2HEC7_DALPE</name>
<sequence>MVDSAARLCPENIAENLEIQPQSEVGSFDFFSLALDESCDVRDTAQLLIFLRGITRDFQLTEKLATIRPMKGTTTGSDLFTELELIDLQSDSLLKEHFKFASLLEFYSALKEENFSNIKRHAQKMLVLFGSTYICEQTFSVMKFTKSRYRSSLTDEHLSAVLRISTSGIQPDFDGLVKAQQRLDFSH</sequence>
<accession>A0ACC2HEC7</accession>
<proteinExistence type="predicted"/>
<dbReference type="EMBL" id="CM055730">
    <property type="protein sequence ID" value="KAJ8014369.1"/>
    <property type="molecule type" value="Genomic_DNA"/>
</dbReference>
<reference evidence="1" key="1">
    <citation type="submission" date="2021-05" db="EMBL/GenBank/DDBJ databases">
        <authorList>
            <person name="Pan Q."/>
            <person name="Jouanno E."/>
            <person name="Zahm M."/>
            <person name="Klopp C."/>
            <person name="Cabau C."/>
            <person name="Louis A."/>
            <person name="Berthelot C."/>
            <person name="Parey E."/>
            <person name="Roest Crollius H."/>
            <person name="Montfort J."/>
            <person name="Robinson-Rechavi M."/>
            <person name="Bouchez O."/>
            <person name="Lampietro C."/>
            <person name="Lopez Roques C."/>
            <person name="Donnadieu C."/>
            <person name="Postlethwait J."/>
            <person name="Bobe J."/>
            <person name="Dillon D."/>
            <person name="Chandos A."/>
            <person name="von Hippel F."/>
            <person name="Guiguen Y."/>
        </authorList>
    </citation>
    <scope>NUCLEOTIDE SEQUENCE</scope>
    <source>
        <strain evidence="1">YG-Jan2019</strain>
    </source>
</reference>
<gene>
    <name evidence="1" type="ORF">DPEC_G00039510</name>
</gene>
<organism evidence="1 2">
    <name type="scientific">Dallia pectoralis</name>
    <name type="common">Alaska blackfish</name>
    <dbReference type="NCBI Taxonomy" id="75939"/>
    <lineage>
        <taxon>Eukaryota</taxon>
        <taxon>Metazoa</taxon>
        <taxon>Chordata</taxon>
        <taxon>Craniata</taxon>
        <taxon>Vertebrata</taxon>
        <taxon>Euteleostomi</taxon>
        <taxon>Actinopterygii</taxon>
        <taxon>Neopterygii</taxon>
        <taxon>Teleostei</taxon>
        <taxon>Protacanthopterygii</taxon>
        <taxon>Esociformes</taxon>
        <taxon>Umbridae</taxon>
        <taxon>Dallia</taxon>
    </lineage>
</organism>
<comment type="caution">
    <text evidence="1">The sequence shown here is derived from an EMBL/GenBank/DDBJ whole genome shotgun (WGS) entry which is preliminary data.</text>
</comment>
<keyword evidence="2" id="KW-1185">Reference proteome</keyword>